<reference evidence="1" key="1">
    <citation type="submission" date="2018-11" db="EMBL/GenBank/DDBJ databases">
        <authorList>
            <person name="Alioto T."/>
            <person name="Alioto T."/>
        </authorList>
    </citation>
    <scope>NUCLEOTIDE SEQUENCE</scope>
</reference>
<dbReference type="EMBL" id="UYJE01003928">
    <property type="protein sequence ID" value="VDI23474.1"/>
    <property type="molecule type" value="Genomic_DNA"/>
</dbReference>
<keyword evidence="2" id="KW-1185">Reference proteome</keyword>
<evidence type="ECO:0000313" key="2">
    <source>
        <dbReference type="Proteomes" id="UP000596742"/>
    </source>
</evidence>
<name>A0A8B6DQ69_MYTGA</name>
<protein>
    <submittedName>
        <fullName evidence="1">Uncharacterized protein</fullName>
    </submittedName>
</protein>
<organism evidence="1 2">
    <name type="scientific">Mytilus galloprovincialis</name>
    <name type="common">Mediterranean mussel</name>
    <dbReference type="NCBI Taxonomy" id="29158"/>
    <lineage>
        <taxon>Eukaryota</taxon>
        <taxon>Metazoa</taxon>
        <taxon>Spiralia</taxon>
        <taxon>Lophotrochozoa</taxon>
        <taxon>Mollusca</taxon>
        <taxon>Bivalvia</taxon>
        <taxon>Autobranchia</taxon>
        <taxon>Pteriomorphia</taxon>
        <taxon>Mytilida</taxon>
        <taxon>Mytiloidea</taxon>
        <taxon>Mytilidae</taxon>
        <taxon>Mytilinae</taxon>
        <taxon>Mytilus</taxon>
    </lineage>
</organism>
<comment type="caution">
    <text evidence="1">The sequence shown here is derived from an EMBL/GenBank/DDBJ whole genome shotgun (WGS) entry which is preliminary data.</text>
</comment>
<dbReference type="OrthoDB" id="6134589at2759"/>
<evidence type="ECO:0000313" key="1">
    <source>
        <dbReference type="EMBL" id="VDI23474.1"/>
    </source>
</evidence>
<dbReference type="Proteomes" id="UP000596742">
    <property type="component" value="Unassembled WGS sequence"/>
</dbReference>
<proteinExistence type="predicted"/>
<dbReference type="AlphaFoldDB" id="A0A8B6DQ69"/>
<accession>A0A8B6DQ69</accession>
<sequence length="156" mass="17380">MKTQDTKKTNNRDYENIFKSENKRLKMTYFILLAVLALVIVPEVLPRSMPLLPHACVPCQSGVCSGCEDFSGHCVPSGCSYKNECKLYGEEWTDNCNRMTCIGYSAQVVEAKCMNPDGSCVGHIEEMFDDLNAISSFLFLTECMNPDGSCVGHRDV</sequence>
<gene>
    <name evidence="1" type="ORF">MGAL_10B079464</name>
</gene>